<comment type="caution">
    <text evidence="1">The sequence shown here is derived from an EMBL/GenBank/DDBJ whole genome shotgun (WGS) entry which is preliminary data.</text>
</comment>
<gene>
    <name evidence="1" type="ORF">VHUM_00303</name>
</gene>
<sequence>MTAPRLLTRAASRISTRAGPSRILARHESTAAPAAAASNTFEPALPAGAEPAYDAALAYIAEENALQRERLAKLQAKAGANPSPEQLRRIARLEVDAYVNDPAVRRTFKTTGGKGLFAQPVFRALAERKWKKEGELDLVMQRVYQLGVIPDLLADHVPTAAIRIAGIEAGSIQSSEQFAAPPQVTVQLFHHPVAGVTGSATPEAKYTLLVIDADSPDHETHSFTERLHYAKTDIPLSVVSDEVNLFTAAGNEVLAYEPFAPARGSGKHRYAFVVVKQGDAAPAAEIKRDGFNIRTFFAANGLTTSDVIAATLIRSQWTEAAADHVEKTYQDFRGTPAPLYGKPPKEAKYGMPLNARQQRAAEIRQEAYEGVIAEMQALVGGQVGEPAAAKPQEA</sequence>
<dbReference type="InterPro" id="IPR008914">
    <property type="entry name" value="PEBP"/>
</dbReference>
<evidence type="ECO:0000313" key="1">
    <source>
        <dbReference type="EMBL" id="TXT15800.1"/>
    </source>
</evidence>
<dbReference type="PANTHER" id="PTHR11362:SF82">
    <property type="entry name" value="PHOSPHATIDYLETHANOLAMINE-BINDING PROTEIN 4"/>
    <property type="match status" value="1"/>
</dbReference>
<dbReference type="Gene3D" id="3.90.280.10">
    <property type="entry name" value="PEBP-like"/>
    <property type="match status" value="1"/>
</dbReference>
<dbReference type="Pfam" id="PF01161">
    <property type="entry name" value="PBP"/>
    <property type="match status" value="1"/>
</dbReference>
<dbReference type="SUPFAM" id="SSF49777">
    <property type="entry name" value="PEBP-like"/>
    <property type="match status" value="1"/>
</dbReference>
<dbReference type="OrthoDB" id="2153661at2759"/>
<reference evidence="1 2" key="1">
    <citation type="journal article" date="2019" name="PLoS Genet.">
        <title>Convergent evolution of linked mating-type loci in basidiomycete fungi.</title>
        <authorList>
            <person name="Sun S."/>
            <person name="Coelho M.A."/>
            <person name="Heitman J."/>
            <person name="Nowrousian M."/>
        </authorList>
    </citation>
    <scope>NUCLEOTIDE SEQUENCE [LARGE SCALE GENOMIC DNA]</scope>
    <source>
        <strain evidence="1 2">CBS 4282</strain>
    </source>
</reference>
<dbReference type="InterPro" id="IPR035810">
    <property type="entry name" value="PEBP_euk"/>
</dbReference>
<dbReference type="PANTHER" id="PTHR11362">
    <property type="entry name" value="PHOSPHATIDYLETHANOLAMINE-BINDING PROTEIN"/>
    <property type="match status" value="1"/>
</dbReference>
<dbReference type="AlphaFoldDB" id="A0A7D8Z4H8"/>
<dbReference type="InterPro" id="IPR036610">
    <property type="entry name" value="PEBP-like_sf"/>
</dbReference>
<name>A0A7D8Z4H8_VANHU</name>
<protein>
    <recommendedName>
        <fullName evidence="3">Phosphatidylethanolamine-binding protein</fullName>
    </recommendedName>
</protein>
<dbReference type="Gene3D" id="1.20.58.1180">
    <property type="match status" value="1"/>
</dbReference>
<dbReference type="Proteomes" id="UP000473826">
    <property type="component" value="Unassembled WGS sequence"/>
</dbReference>
<dbReference type="CDD" id="cd00866">
    <property type="entry name" value="PEBP_euk"/>
    <property type="match status" value="1"/>
</dbReference>
<accession>A0A7D8Z4H8</accession>
<organism evidence="1 2">
    <name type="scientific">Vanrija humicola</name>
    <name type="common">Yeast</name>
    <name type="synonym">Cryptococcus humicola</name>
    <dbReference type="NCBI Taxonomy" id="5417"/>
    <lineage>
        <taxon>Eukaryota</taxon>
        <taxon>Fungi</taxon>
        <taxon>Dikarya</taxon>
        <taxon>Basidiomycota</taxon>
        <taxon>Agaricomycotina</taxon>
        <taxon>Tremellomycetes</taxon>
        <taxon>Trichosporonales</taxon>
        <taxon>Trichosporonaceae</taxon>
        <taxon>Vanrija</taxon>
    </lineage>
</organism>
<proteinExistence type="predicted"/>
<dbReference type="EMBL" id="QKWK01000001">
    <property type="protein sequence ID" value="TXT15800.1"/>
    <property type="molecule type" value="Genomic_DNA"/>
</dbReference>
<keyword evidence="2" id="KW-1185">Reference proteome</keyword>
<evidence type="ECO:0000313" key="2">
    <source>
        <dbReference type="Proteomes" id="UP000473826"/>
    </source>
</evidence>
<evidence type="ECO:0008006" key="3">
    <source>
        <dbReference type="Google" id="ProtNLM"/>
    </source>
</evidence>